<dbReference type="CDD" id="cd01949">
    <property type="entry name" value="GGDEF"/>
    <property type="match status" value="1"/>
</dbReference>
<accession>A0A840UKI2</accession>
<evidence type="ECO:0000313" key="3">
    <source>
        <dbReference type="EMBL" id="MBB5337519.1"/>
    </source>
</evidence>
<dbReference type="RefSeq" id="WP_183863390.1">
    <property type="nucleotide sequence ID" value="NZ_JACHFH010000055.1"/>
</dbReference>
<keyword evidence="1" id="KW-0472">Membrane</keyword>
<gene>
    <name evidence="3" type="ORF">HNR32_002681</name>
</gene>
<dbReference type="PANTHER" id="PTHR44757">
    <property type="entry name" value="DIGUANYLATE CYCLASE DGCP"/>
    <property type="match status" value="1"/>
</dbReference>
<feature type="transmembrane region" description="Helical" evidence="1">
    <location>
        <begin position="6"/>
        <end position="22"/>
    </location>
</feature>
<comment type="caution">
    <text evidence="3">The sequence shown here is derived from an EMBL/GenBank/DDBJ whole genome shotgun (WGS) entry which is preliminary data.</text>
</comment>
<keyword evidence="1" id="KW-1133">Transmembrane helix</keyword>
<reference evidence="3 4" key="1">
    <citation type="submission" date="2020-08" db="EMBL/GenBank/DDBJ databases">
        <title>Genomic Encyclopedia of Type Strains, Phase IV (KMG-IV): sequencing the most valuable type-strain genomes for metagenomic binning, comparative biology and taxonomic classification.</title>
        <authorList>
            <person name="Goeker M."/>
        </authorList>
    </citation>
    <scope>NUCLEOTIDE SEQUENCE [LARGE SCALE GENOMIC DNA]</scope>
    <source>
        <strain evidence="3 4">DSM 24661</strain>
    </source>
</reference>
<dbReference type="NCBIfam" id="TIGR00254">
    <property type="entry name" value="GGDEF"/>
    <property type="match status" value="1"/>
</dbReference>
<dbReference type="InterPro" id="IPR043128">
    <property type="entry name" value="Rev_trsase/Diguanyl_cyclase"/>
</dbReference>
<keyword evidence="4" id="KW-1185">Reference proteome</keyword>
<dbReference type="SUPFAM" id="SSF55073">
    <property type="entry name" value="Nucleotide cyclase"/>
    <property type="match status" value="1"/>
</dbReference>
<keyword evidence="1" id="KW-0812">Transmembrane</keyword>
<evidence type="ECO:0000259" key="2">
    <source>
        <dbReference type="PROSITE" id="PS50887"/>
    </source>
</evidence>
<dbReference type="InterPro" id="IPR052155">
    <property type="entry name" value="Biofilm_reg_signaling"/>
</dbReference>
<dbReference type="PROSITE" id="PS50887">
    <property type="entry name" value="GGDEF"/>
    <property type="match status" value="1"/>
</dbReference>
<protein>
    <submittedName>
        <fullName evidence="3">Diguanylate cyclase (GGDEF)-like protein</fullName>
    </submittedName>
</protein>
<dbReference type="PANTHER" id="PTHR44757:SF2">
    <property type="entry name" value="BIOFILM ARCHITECTURE MAINTENANCE PROTEIN MBAA"/>
    <property type="match status" value="1"/>
</dbReference>
<evidence type="ECO:0000256" key="1">
    <source>
        <dbReference type="SAM" id="Phobius"/>
    </source>
</evidence>
<dbReference type="EMBL" id="JACHFH010000055">
    <property type="protein sequence ID" value="MBB5337519.1"/>
    <property type="molecule type" value="Genomic_DNA"/>
</dbReference>
<feature type="domain" description="GGDEF" evidence="2">
    <location>
        <begin position="78"/>
        <end position="210"/>
    </location>
</feature>
<evidence type="ECO:0000313" key="4">
    <source>
        <dbReference type="Proteomes" id="UP000559117"/>
    </source>
</evidence>
<dbReference type="InterPro" id="IPR000160">
    <property type="entry name" value="GGDEF_dom"/>
</dbReference>
<name>A0A840UKI2_9FIRM</name>
<dbReference type="AlphaFoldDB" id="A0A840UKI2"/>
<dbReference type="Pfam" id="PF00990">
    <property type="entry name" value="GGDEF"/>
    <property type="match status" value="1"/>
</dbReference>
<dbReference type="Proteomes" id="UP000559117">
    <property type="component" value="Unassembled WGS sequence"/>
</dbReference>
<organism evidence="3 4">
    <name type="scientific">Pectinatus brassicae</name>
    <dbReference type="NCBI Taxonomy" id="862415"/>
    <lineage>
        <taxon>Bacteria</taxon>
        <taxon>Bacillati</taxon>
        <taxon>Bacillota</taxon>
        <taxon>Negativicutes</taxon>
        <taxon>Selenomonadales</taxon>
        <taxon>Selenomonadaceae</taxon>
        <taxon>Pectinatus</taxon>
    </lineage>
</organism>
<dbReference type="Gene3D" id="3.30.70.270">
    <property type="match status" value="1"/>
</dbReference>
<dbReference type="InterPro" id="IPR029787">
    <property type="entry name" value="Nucleotide_cyclase"/>
</dbReference>
<sequence>MDYVWEIILLIFMCVGVTLLIRQNNFLRKQILENGKKISEDRKLIDELCIAAEYDLLSGLKNRNAFVRFADDVKRNNKHISLLVCDIDGLKIINDSLGHIAGNEIIKAASLILCKVTPKDAIVYRTGGDEYVIAWETIIPSNELENIKGQISESLSQHNINSAEIPFGISAGYSSYSKEADEFWKIYNRADKIMYAEKRKNHNAIYNMIQEAISL</sequence>
<dbReference type="SMART" id="SM00267">
    <property type="entry name" value="GGDEF"/>
    <property type="match status" value="1"/>
</dbReference>
<proteinExistence type="predicted"/>